<accession>A0ABT9M5I8</accession>
<evidence type="ECO:0000256" key="3">
    <source>
        <dbReference type="ARBA" id="ARBA00022691"/>
    </source>
</evidence>
<keyword evidence="8" id="KW-0670">Pyruvate</keyword>
<keyword evidence="4" id="KW-0479">Metal-binding</keyword>
<dbReference type="Proteomes" id="UP001223886">
    <property type="component" value="Unassembled WGS sequence"/>
</dbReference>
<evidence type="ECO:0000256" key="1">
    <source>
        <dbReference type="ARBA" id="ARBA00001966"/>
    </source>
</evidence>
<dbReference type="SUPFAM" id="SSF102114">
    <property type="entry name" value="Radical SAM enzymes"/>
    <property type="match status" value="1"/>
</dbReference>
<protein>
    <submittedName>
        <fullName evidence="8">Pyruvate formate lyase activating enzyme</fullName>
        <ecNumber evidence="8">1.97.1.4</ecNumber>
    </submittedName>
</protein>
<keyword evidence="2" id="KW-0004">4Fe-4S</keyword>
<dbReference type="InterPro" id="IPR058240">
    <property type="entry name" value="rSAM_sf"/>
</dbReference>
<keyword evidence="8" id="KW-0456">Lyase</keyword>
<keyword evidence="5" id="KW-0408">Iron</keyword>
<dbReference type="EMBL" id="JAURUP010000021">
    <property type="protein sequence ID" value="MDP9751388.1"/>
    <property type="molecule type" value="Genomic_DNA"/>
</dbReference>
<evidence type="ECO:0000256" key="4">
    <source>
        <dbReference type="ARBA" id="ARBA00022723"/>
    </source>
</evidence>
<dbReference type="InterPro" id="IPR016431">
    <property type="entry name" value="Pyrv-formate_lyase-activ_prd"/>
</dbReference>
<dbReference type="NCBIfam" id="TIGR04337">
    <property type="entry name" value="AmmeMemoSam_rS"/>
    <property type="match status" value="1"/>
</dbReference>
<organism evidence="8 9">
    <name type="scientific">Thermoanaerobacter pentosaceus</name>
    <dbReference type="NCBI Taxonomy" id="694059"/>
    <lineage>
        <taxon>Bacteria</taxon>
        <taxon>Bacillati</taxon>
        <taxon>Bacillota</taxon>
        <taxon>Clostridia</taxon>
        <taxon>Thermoanaerobacterales</taxon>
        <taxon>Thermoanaerobacteraceae</taxon>
        <taxon>Thermoanaerobacter</taxon>
    </lineage>
</organism>
<dbReference type="SFLD" id="SFLDS00029">
    <property type="entry name" value="Radical_SAM"/>
    <property type="match status" value="1"/>
</dbReference>
<evidence type="ECO:0000256" key="6">
    <source>
        <dbReference type="ARBA" id="ARBA00023014"/>
    </source>
</evidence>
<evidence type="ECO:0000259" key="7">
    <source>
        <dbReference type="PROSITE" id="PS51918"/>
    </source>
</evidence>
<proteinExistence type="predicted"/>
<dbReference type="CDD" id="cd01335">
    <property type="entry name" value="Radical_SAM"/>
    <property type="match status" value="1"/>
</dbReference>
<keyword evidence="9" id="KW-1185">Reference proteome</keyword>
<evidence type="ECO:0000313" key="9">
    <source>
        <dbReference type="Proteomes" id="UP001223886"/>
    </source>
</evidence>
<evidence type="ECO:0000256" key="5">
    <source>
        <dbReference type="ARBA" id="ARBA00023004"/>
    </source>
</evidence>
<dbReference type="GO" id="GO:0016829">
    <property type="term" value="F:lyase activity"/>
    <property type="evidence" value="ECO:0007669"/>
    <property type="project" value="UniProtKB-KW"/>
</dbReference>
<dbReference type="InterPro" id="IPR034457">
    <property type="entry name" value="Organic_radical-activating"/>
</dbReference>
<dbReference type="PIRSF" id="PIRSF004869">
    <property type="entry name" value="PflX_prd"/>
    <property type="match status" value="1"/>
</dbReference>
<comment type="cofactor">
    <cofactor evidence="1">
        <name>[4Fe-4S] cluster</name>
        <dbReference type="ChEBI" id="CHEBI:49883"/>
    </cofactor>
</comment>
<dbReference type="InterPro" id="IPR027596">
    <property type="entry name" value="AmmeMemoSam_rS"/>
</dbReference>
<dbReference type="EC" id="1.97.1.4" evidence="8"/>
<dbReference type="PANTHER" id="PTHR30352">
    <property type="entry name" value="PYRUVATE FORMATE-LYASE-ACTIVATING ENZYME"/>
    <property type="match status" value="1"/>
</dbReference>
<dbReference type="Gene3D" id="3.20.20.70">
    <property type="entry name" value="Aldolase class I"/>
    <property type="match status" value="1"/>
</dbReference>
<comment type="caution">
    <text evidence="8">The sequence shown here is derived from an EMBL/GenBank/DDBJ whole genome shotgun (WGS) entry which is preliminary data.</text>
</comment>
<gene>
    <name evidence="8" type="ORF">J2S24_001899</name>
</gene>
<keyword evidence="6" id="KW-0411">Iron-sulfur</keyword>
<dbReference type="PROSITE" id="PS51918">
    <property type="entry name" value="RADICAL_SAM"/>
    <property type="match status" value="1"/>
</dbReference>
<dbReference type="GO" id="GO:0043365">
    <property type="term" value="F:[formate-C-acetyltransferase]-activating enzyme activity"/>
    <property type="evidence" value="ECO:0007669"/>
    <property type="project" value="UniProtKB-EC"/>
</dbReference>
<feature type="domain" description="Radical SAM core" evidence="7">
    <location>
        <begin position="73"/>
        <end position="292"/>
    </location>
</feature>
<evidence type="ECO:0000256" key="2">
    <source>
        <dbReference type="ARBA" id="ARBA00022485"/>
    </source>
</evidence>
<dbReference type="Pfam" id="PF04055">
    <property type="entry name" value="Radical_SAM"/>
    <property type="match status" value="1"/>
</dbReference>
<dbReference type="InterPro" id="IPR007197">
    <property type="entry name" value="rSAM"/>
</dbReference>
<dbReference type="PANTHER" id="PTHR30352:SF5">
    <property type="entry name" value="PYRUVATE FORMATE-LYASE 1-ACTIVATING ENZYME"/>
    <property type="match status" value="1"/>
</dbReference>
<reference evidence="8 9" key="1">
    <citation type="submission" date="2023-07" db="EMBL/GenBank/DDBJ databases">
        <title>Genomic Encyclopedia of Type Strains, Phase IV (KMG-IV): sequencing the most valuable type-strain genomes for metagenomic binning, comparative biology and taxonomic classification.</title>
        <authorList>
            <person name="Goeker M."/>
        </authorList>
    </citation>
    <scope>NUCLEOTIDE SEQUENCE [LARGE SCALE GENOMIC DNA]</scope>
    <source>
        <strain evidence="8 9">DSM 25963</strain>
    </source>
</reference>
<dbReference type="SFLD" id="SFLDG01101">
    <property type="entry name" value="Uncharacterised_Radical_SAM_Su"/>
    <property type="match status" value="1"/>
</dbReference>
<dbReference type="InterPro" id="IPR013785">
    <property type="entry name" value="Aldolase_TIM"/>
</dbReference>
<keyword evidence="8" id="KW-0560">Oxidoreductase</keyword>
<dbReference type="RefSeq" id="WP_307681326.1">
    <property type="nucleotide sequence ID" value="NZ_JAURUP010000021.1"/>
</dbReference>
<name>A0ABT9M5I8_9THEO</name>
<evidence type="ECO:0000313" key="8">
    <source>
        <dbReference type="EMBL" id="MDP9751388.1"/>
    </source>
</evidence>
<keyword evidence="3" id="KW-0949">S-adenosyl-L-methionine</keyword>
<sequence length="333" mass="38377">MVSFTMLKKAMFYKKLENNVVECLLCPHNCRINEGKYGVCNVRKNINGTLVTENYGIITSAALDPIEKKPLYHFYPGRYIFSVGTYGCNLKCKFCQNWEISQQRLKGEYVLPEQVIAAAKKQRDNIGIAFTYNEPSIWYEYVYDCLIEAKKEGLKAVLVTNGYINLEPLKSLLPYVDAMNIDVKAYTEDFYKKICSGKLHPVLATVEQASKHCHVEVTNLIITDLNDKKEEIESLVKWLSQIDKNIPLHFSRYFPNYKLDNPPTPLDTLQRAYEIGKKYLNFVYVGNVMGFDNNTYCPYCENLLVKRDYWHVKLVGLEGNKCKKCGNSVNIIN</sequence>